<name>A0ACC3D3H3_9PEZI</name>
<proteinExistence type="predicted"/>
<evidence type="ECO:0000313" key="1">
    <source>
        <dbReference type="EMBL" id="KAK3061293.1"/>
    </source>
</evidence>
<comment type="caution">
    <text evidence="1">The sequence shown here is derived from an EMBL/GenBank/DDBJ whole genome shotgun (WGS) entry which is preliminary data.</text>
</comment>
<keyword evidence="2" id="KW-1185">Reference proteome</keyword>
<reference evidence="1" key="1">
    <citation type="submission" date="2024-09" db="EMBL/GenBank/DDBJ databases">
        <title>Black Yeasts Isolated from many extreme environments.</title>
        <authorList>
            <person name="Coleine C."/>
            <person name="Stajich J.E."/>
            <person name="Selbmann L."/>
        </authorList>
    </citation>
    <scope>NUCLEOTIDE SEQUENCE</scope>
    <source>
        <strain evidence="1">CCFEE 5737</strain>
    </source>
</reference>
<dbReference type="EMBL" id="JAWDJW010007938">
    <property type="protein sequence ID" value="KAK3061293.1"/>
    <property type="molecule type" value="Genomic_DNA"/>
</dbReference>
<sequence length="343" mass="37208">MRSLSSLFLTISSLPLLISAQQPNFFSDGSIPDVSSSLQNILRNTHRSDLYSYPTDFTRGIIPKPLHSHNDYWRDVPFYSALSWGAVSVEADVWLANDTLYVGHELSALTTSRTLDSLYIQPILDTLTRQNPSTPFVSSTADRHGVFDTSSGQTLYLFVDLKTPGPTTWPAVLSALEPLRAGNWLTTYNGTAVIPGPVTIIGTGNTPFSYFAESPGTADAPRFTFFDAPLARLNTSDYANITAAISPIASTAFSANFGQVRDVHYSTTDAAGEGEGPLNATQLETLRAQVGLARSKGIGARYWDQPGYPVGTRNAVWRVLYDEGVALLNVDDLAGAAGLWEME</sequence>
<dbReference type="Proteomes" id="UP001186974">
    <property type="component" value="Unassembled WGS sequence"/>
</dbReference>
<evidence type="ECO:0000313" key="2">
    <source>
        <dbReference type="Proteomes" id="UP001186974"/>
    </source>
</evidence>
<gene>
    <name evidence="1" type="ORF">LTS18_006591</name>
</gene>
<organism evidence="1 2">
    <name type="scientific">Coniosporium uncinatum</name>
    <dbReference type="NCBI Taxonomy" id="93489"/>
    <lineage>
        <taxon>Eukaryota</taxon>
        <taxon>Fungi</taxon>
        <taxon>Dikarya</taxon>
        <taxon>Ascomycota</taxon>
        <taxon>Pezizomycotina</taxon>
        <taxon>Dothideomycetes</taxon>
        <taxon>Dothideomycetes incertae sedis</taxon>
        <taxon>Coniosporium</taxon>
    </lineage>
</organism>
<protein>
    <submittedName>
        <fullName evidence="1">Uncharacterized protein</fullName>
    </submittedName>
</protein>
<accession>A0ACC3D3H3</accession>